<feature type="region of interest" description="Disordered" evidence="1">
    <location>
        <begin position="192"/>
        <end position="212"/>
    </location>
</feature>
<evidence type="ECO:0000313" key="4">
    <source>
        <dbReference type="EMBL" id="QCS43758.1"/>
    </source>
</evidence>
<dbReference type="Pfam" id="PF01882">
    <property type="entry name" value="DUF58"/>
    <property type="match status" value="1"/>
</dbReference>
<protein>
    <submittedName>
        <fullName evidence="4">DUF58 domain-containing protein</fullName>
    </submittedName>
</protein>
<feature type="transmembrane region" description="Helical" evidence="2">
    <location>
        <begin position="20"/>
        <end position="44"/>
    </location>
</feature>
<dbReference type="OrthoDB" id="31512at2157"/>
<keyword evidence="2" id="KW-1133">Transmembrane helix</keyword>
<gene>
    <name evidence="4" type="ORF">FEJ81_15880</name>
</gene>
<keyword evidence="2" id="KW-0472">Membrane</keyword>
<evidence type="ECO:0000313" key="5">
    <source>
        <dbReference type="Proteomes" id="UP000302218"/>
    </source>
</evidence>
<dbReference type="InterPro" id="IPR002881">
    <property type="entry name" value="DUF58"/>
</dbReference>
<evidence type="ECO:0000256" key="2">
    <source>
        <dbReference type="SAM" id="Phobius"/>
    </source>
</evidence>
<evidence type="ECO:0000259" key="3">
    <source>
        <dbReference type="Pfam" id="PF01882"/>
    </source>
</evidence>
<dbReference type="RefSeq" id="WP_138246209.1">
    <property type="nucleotide sequence ID" value="NZ_CP040330.1"/>
</dbReference>
<dbReference type="GeneID" id="40266783"/>
<organism evidence="4 5">
    <name type="scientific">Natrinema versiforme</name>
    <dbReference type="NCBI Taxonomy" id="88724"/>
    <lineage>
        <taxon>Archaea</taxon>
        <taxon>Methanobacteriati</taxon>
        <taxon>Methanobacteriota</taxon>
        <taxon>Stenosarchaea group</taxon>
        <taxon>Halobacteria</taxon>
        <taxon>Halobacteriales</taxon>
        <taxon>Natrialbaceae</taxon>
        <taxon>Natrinema</taxon>
    </lineage>
</organism>
<accession>A0A4P8WJV0</accession>
<dbReference type="AlphaFoldDB" id="A0A4P8WJV0"/>
<dbReference type="PANTHER" id="PTHR33608:SF6">
    <property type="entry name" value="BLL2464 PROTEIN"/>
    <property type="match status" value="1"/>
</dbReference>
<dbReference type="PANTHER" id="PTHR33608">
    <property type="entry name" value="BLL2464 PROTEIN"/>
    <property type="match status" value="1"/>
</dbReference>
<dbReference type="EMBL" id="CP040330">
    <property type="protein sequence ID" value="QCS43758.1"/>
    <property type="molecule type" value="Genomic_DNA"/>
</dbReference>
<evidence type="ECO:0000256" key="1">
    <source>
        <dbReference type="SAM" id="MobiDB-lite"/>
    </source>
</evidence>
<dbReference type="KEGG" id="nvr:FEJ81_15880"/>
<proteinExistence type="predicted"/>
<keyword evidence="2" id="KW-0812">Transmembrane</keyword>
<sequence length="451" mass="48281">MSDRTVERLGGDEWAITATLALAGLGIAAGSQLLVAAATLPLWYVAAAAFGTNRPAMVRVNRRISVRDGASGGVIDDVDESTNSGSAAVSADPGETVTVRTTVQNAGSETIVDLRVVDGVPEALPVVSGSPRACETLEPLEETTLEYEIEPRRGEHAFDDATVRTRDLTGTVAETWRAGVSGDDAVRRSPTVESVSLGDGANDYAGEVPTDEGGSGLEFYAVREYEPGDPVRSIDWRRYAGSRELATVEYRAERATRIVCVVDARPSQFSAATTARPPAIERSADAAERALEALVAAGHPTGVVGLHERRLTTVAPGTDPATRREASQLLEGVREANYLGYRSNARTRTDDPVADLPRTLPGEAQVYLFSSFVDDEPVDLVERLRARGYAVRVISPDVTAGPDDISTRLESLDRETRLARARATGARVIDWDREQSLGVLLRNAIRTGGTR</sequence>
<reference evidence="5" key="1">
    <citation type="submission" date="2019-05" db="EMBL/GenBank/DDBJ databases">
        <title>Genome sequence and methylation pattern of the halophilic Archaeon Natrinema versiforme BOL5-4.</title>
        <authorList>
            <person name="DasSarma P."/>
            <person name="Anton B.P."/>
            <person name="DasSarma S.L."/>
            <person name="Martinez F.L."/>
            <person name="Guzman D."/>
            <person name="Roberts R.J."/>
            <person name="DasSarma S."/>
        </authorList>
    </citation>
    <scope>NUCLEOTIDE SEQUENCE [LARGE SCALE GENOMIC DNA]</scope>
    <source>
        <strain evidence="5">BOL5-4</strain>
    </source>
</reference>
<feature type="domain" description="DUF58" evidence="3">
    <location>
        <begin position="222"/>
        <end position="395"/>
    </location>
</feature>
<dbReference type="Proteomes" id="UP000302218">
    <property type="component" value="Chromosome"/>
</dbReference>
<name>A0A4P8WJV0_9EURY</name>